<sequence length="425" mass="46109">MAQTATPIDFAIRPRKNTLVAEFVGKPLDGLRTPALIIDRDAFARNCAKMHQKSKDWGAKFRAHLKTHKTAEGTALQLKSSADKTTAVVVSTLMEAWEVVNAGLFADGTVGDLLYGLPVAVNKLADLSTLWDAVTPHGGIVRVLIDHPEQIKHIETFETSHSRSRKWSAFIKIDGGQKRAGVNPMSERLKTLVSMMDSSPAVELYGFYGHAGNAYGSKSLSEATSFLSGEVVAVNTAAKVALSLMKNHDRPPLVLSVGSTPSAHAASAETKEYLSSILNGTLELHAGNYPMLDIQQRDTTLIGKADISQRVRATVISYYPGRAENGWDEAMVDAGVIAFSKDTCPSGGFGEVIGKDWKMVRMSQEHGILASTKEVADKLDIGETVDIVGNHACLIAAAFPWYYVVDETVENGTKIVDIWVPWKGW</sequence>
<organism evidence="15 16">
    <name type="scientific">Fistulina hepatica ATCC 64428</name>
    <dbReference type="NCBI Taxonomy" id="1128425"/>
    <lineage>
        <taxon>Eukaryota</taxon>
        <taxon>Fungi</taxon>
        <taxon>Dikarya</taxon>
        <taxon>Basidiomycota</taxon>
        <taxon>Agaricomycotina</taxon>
        <taxon>Agaricomycetes</taxon>
        <taxon>Agaricomycetidae</taxon>
        <taxon>Agaricales</taxon>
        <taxon>Fistulinaceae</taxon>
        <taxon>Fistulina</taxon>
    </lineage>
</organism>
<keyword evidence="16" id="KW-1185">Reference proteome</keyword>
<reference evidence="15 16" key="1">
    <citation type="journal article" date="2015" name="Fungal Genet. Biol.">
        <title>Evolution of novel wood decay mechanisms in Agaricales revealed by the genome sequences of Fistulina hepatica and Cylindrobasidium torrendii.</title>
        <authorList>
            <person name="Floudas D."/>
            <person name="Held B.W."/>
            <person name="Riley R."/>
            <person name="Nagy L.G."/>
            <person name="Koehler G."/>
            <person name="Ransdell A.S."/>
            <person name="Younus H."/>
            <person name="Chow J."/>
            <person name="Chiniquy J."/>
            <person name="Lipzen A."/>
            <person name="Tritt A."/>
            <person name="Sun H."/>
            <person name="Haridas S."/>
            <person name="LaButti K."/>
            <person name="Ohm R.A."/>
            <person name="Kues U."/>
            <person name="Blanchette R.A."/>
            <person name="Grigoriev I.V."/>
            <person name="Minto R.E."/>
            <person name="Hibbett D.S."/>
        </authorList>
    </citation>
    <scope>NUCLEOTIDE SEQUENCE [LARGE SCALE GENOMIC DNA]</scope>
    <source>
        <strain evidence="15 16">ATCC 64428</strain>
    </source>
</reference>
<dbReference type="InterPro" id="IPR029066">
    <property type="entry name" value="PLP-binding_barrel"/>
</dbReference>
<dbReference type="Pfam" id="PF14031">
    <property type="entry name" value="D-ser_dehydrat"/>
    <property type="match status" value="1"/>
</dbReference>
<evidence type="ECO:0000256" key="6">
    <source>
        <dbReference type="ARBA" id="ARBA00022833"/>
    </source>
</evidence>
<evidence type="ECO:0000256" key="10">
    <source>
        <dbReference type="ARBA" id="ARBA00055764"/>
    </source>
</evidence>
<gene>
    <name evidence="15" type="ORF">FISHEDRAFT_34535</name>
</gene>
<evidence type="ECO:0000256" key="4">
    <source>
        <dbReference type="ARBA" id="ARBA00022575"/>
    </source>
</evidence>
<keyword evidence="8" id="KW-0456">Lyase</keyword>
<dbReference type="PANTHER" id="PTHR28004">
    <property type="entry name" value="ZGC:162816-RELATED"/>
    <property type="match status" value="1"/>
</dbReference>
<comment type="function">
    <text evidence="10">Catalyzes the conversion of D-serine to pyruvate and ammonia. May play a role in D-serine detoxification.</text>
</comment>
<evidence type="ECO:0000256" key="9">
    <source>
        <dbReference type="ARBA" id="ARBA00051198"/>
    </source>
</evidence>
<dbReference type="InterPro" id="IPR042208">
    <property type="entry name" value="D-ser_dehydrat-like_sf"/>
</dbReference>
<evidence type="ECO:0000256" key="2">
    <source>
        <dbReference type="ARBA" id="ARBA00001947"/>
    </source>
</evidence>
<evidence type="ECO:0000256" key="7">
    <source>
        <dbReference type="ARBA" id="ARBA00022898"/>
    </source>
</evidence>
<evidence type="ECO:0000256" key="12">
    <source>
        <dbReference type="ARBA" id="ARBA00069616"/>
    </source>
</evidence>
<feature type="domain" description="D-serine dehydratase-like" evidence="14">
    <location>
        <begin position="308"/>
        <end position="406"/>
    </location>
</feature>
<keyword evidence="6" id="KW-0862">Zinc</keyword>
<dbReference type="FunFam" id="3.20.20.10:FF:000016">
    <property type="entry name" value="D-serine dehydratase"/>
    <property type="match status" value="1"/>
</dbReference>
<accession>A0A0D7ALS0</accession>
<comment type="similarity">
    <text evidence="3">Belongs to the DSD1 family.</text>
</comment>
<evidence type="ECO:0000313" key="15">
    <source>
        <dbReference type="EMBL" id="KIY52689.1"/>
    </source>
</evidence>
<dbReference type="Gene3D" id="3.20.20.10">
    <property type="entry name" value="Alanine racemase"/>
    <property type="match status" value="1"/>
</dbReference>
<dbReference type="EC" id="4.3.1.18" evidence="11"/>
<name>A0A0D7ALS0_9AGAR</name>
<evidence type="ECO:0000256" key="3">
    <source>
        <dbReference type="ARBA" id="ARBA00005323"/>
    </source>
</evidence>
<keyword evidence="5" id="KW-0479">Metal-binding</keyword>
<evidence type="ECO:0000256" key="13">
    <source>
        <dbReference type="ARBA" id="ARBA00075219"/>
    </source>
</evidence>
<dbReference type="GO" id="GO:0008721">
    <property type="term" value="F:D-serine ammonia-lyase activity"/>
    <property type="evidence" value="ECO:0007669"/>
    <property type="project" value="UniProtKB-EC"/>
</dbReference>
<dbReference type="GO" id="GO:0036088">
    <property type="term" value="P:D-serine catabolic process"/>
    <property type="evidence" value="ECO:0007669"/>
    <property type="project" value="TreeGrafter"/>
</dbReference>
<dbReference type="SMART" id="SM01119">
    <property type="entry name" value="D-ser_dehydrat"/>
    <property type="match status" value="1"/>
</dbReference>
<evidence type="ECO:0000256" key="8">
    <source>
        <dbReference type="ARBA" id="ARBA00023239"/>
    </source>
</evidence>
<dbReference type="GO" id="GO:0009636">
    <property type="term" value="P:response to toxic substance"/>
    <property type="evidence" value="ECO:0007669"/>
    <property type="project" value="UniProtKB-KW"/>
</dbReference>
<dbReference type="Pfam" id="PF01168">
    <property type="entry name" value="Ala_racemase_N"/>
    <property type="match status" value="1"/>
</dbReference>
<dbReference type="InterPro" id="IPR001608">
    <property type="entry name" value="Ala_racemase_N"/>
</dbReference>
<dbReference type="AlphaFoldDB" id="A0A0D7ALS0"/>
<dbReference type="SUPFAM" id="SSF51419">
    <property type="entry name" value="PLP-binding barrel"/>
    <property type="match status" value="1"/>
</dbReference>
<comment type="catalytic activity">
    <reaction evidence="9">
        <text>D-serine = pyruvate + NH4(+)</text>
        <dbReference type="Rhea" id="RHEA:13977"/>
        <dbReference type="ChEBI" id="CHEBI:15361"/>
        <dbReference type="ChEBI" id="CHEBI:28938"/>
        <dbReference type="ChEBI" id="CHEBI:35247"/>
        <dbReference type="EC" id="4.3.1.18"/>
    </reaction>
    <physiologicalReaction direction="left-to-right" evidence="9">
        <dbReference type="Rhea" id="RHEA:13978"/>
    </physiologicalReaction>
</comment>
<dbReference type="PANTHER" id="PTHR28004:SF2">
    <property type="entry name" value="D-SERINE DEHYDRATASE"/>
    <property type="match status" value="1"/>
</dbReference>
<keyword evidence="7" id="KW-0663">Pyridoxal phosphate</keyword>
<comment type="cofactor">
    <cofactor evidence="1">
        <name>pyridoxal 5'-phosphate</name>
        <dbReference type="ChEBI" id="CHEBI:597326"/>
    </cofactor>
</comment>
<proteinExistence type="inferred from homology"/>
<dbReference type="InterPro" id="IPR051466">
    <property type="entry name" value="D-amino_acid_metab_enzyme"/>
</dbReference>
<evidence type="ECO:0000256" key="11">
    <source>
        <dbReference type="ARBA" id="ARBA00066349"/>
    </source>
</evidence>
<dbReference type="Gene3D" id="2.40.37.20">
    <property type="entry name" value="D-serine dehydratase-like domain"/>
    <property type="match status" value="1"/>
</dbReference>
<dbReference type="OrthoDB" id="20198at2759"/>
<evidence type="ECO:0000256" key="5">
    <source>
        <dbReference type="ARBA" id="ARBA00022723"/>
    </source>
</evidence>
<comment type="cofactor">
    <cofactor evidence="2">
        <name>Zn(2+)</name>
        <dbReference type="ChEBI" id="CHEBI:29105"/>
    </cofactor>
</comment>
<dbReference type="EMBL" id="KN881630">
    <property type="protein sequence ID" value="KIY52689.1"/>
    <property type="molecule type" value="Genomic_DNA"/>
</dbReference>
<evidence type="ECO:0000256" key="1">
    <source>
        <dbReference type="ARBA" id="ARBA00001933"/>
    </source>
</evidence>
<evidence type="ECO:0000259" key="14">
    <source>
        <dbReference type="SMART" id="SM01119"/>
    </source>
</evidence>
<dbReference type="GO" id="GO:0046872">
    <property type="term" value="F:metal ion binding"/>
    <property type="evidence" value="ECO:0007669"/>
    <property type="project" value="UniProtKB-KW"/>
</dbReference>
<dbReference type="InterPro" id="IPR026956">
    <property type="entry name" value="D-ser_dehydrat-like_dom"/>
</dbReference>
<dbReference type="Proteomes" id="UP000054144">
    <property type="component" value="Unassembled WGS sequence"/>
</dbReference>
<keyword evidence="4" id="KW-0216">Detoxification</keyword>
<protein>
    <recommendedName>
        <fullName evidence="12">D-serine dehydratase</fullName>
        <ecNumber evidence="11">4.3.1.18</ecNumber>
    </recommendedName>
    <alternativeName>
        <fullName evidence="13">D-serine deaminase</fullName>
    </alternativeName>
</protein>
<evidence type="ECO:0000313" key="16">
    <source>
        <dbReference type="Proteomes" id="UP000054144"/>
    </source>
</evidence>